<dbReference type="PRINTS" id="PR00821">
    <property type="entry name" value="TAGLIPASE"/>
</dbReference>
<dbReference type="SUPFAM" id="SSF53474">
    <property type="entry name" value="alpha/beta-Hydrolases"/>
    <property type="match status" value="1"/>
</dbReference>
<dbReference type="GO" id="GO:0016042">
    <property type="term" value="P:lipid catabolic process"/>
    <property type="evidence" value="ECO:0007669"/>
    <property type="project" value="TreeGrafter"/>
</dbReference>
<dbReference type="GO" id="GO:0005615">
    <property type="term" value="C:extracellular space"/>
    <property type="evidence" value="ECO:0007669"/>
    <property type="project" value="TreeGrafter"/>
</dbReference>
<evidence type="ECO:0000256" key="1">
    <source>
        <dbReference type="ARBA" id="ARBA00004613"/>
    </source>
</evidence>
<evidence type="ECO:0000313" key="6">
    <source>
        <dbReference type="EMBL" id="GIX73655.1"/>
    </source>
</evidence>
<dbReference type="Proteomes" id="UP001054945">
    <property type="component" value="Unassembled WGS sequence"/>
</dbReference>
<dbReference type="PANTHER" id="PTHR11610:SF185">
    <property type="entry name" value="LD47264P"/>
    <property type="match status" value="1"/>
</dbReference>
<gene>
    <name evidence="6" type="primary">PNLIP_1</name>
    <name evidence="6" type="ORF">CEXT_262151</name>
</gene>
<evidence type="ECO:0000256" key="3">
    <source>
        <dbReference type="ARBA" id="ARBA00022525"/>
    </source>
</evidence>
<protein>
    <submittedName>
        <fullName evidence="6">Pancreatic triacylglycerol lipase</fullName>
    </submittedName>
</protein>
<organism evidence="6 7">
    <name type="scientific">Caerostris extrusa</name>
    <name type="common">Bark spider</name>
    <name type="synonym">Caerostris bankana</name>
    <dbReference type="NCBI Taxonomy" id="172846"/>
    <lineage>
        <taxon>Eukaryota</taxon>
        <taxon>Metazoa</taxon>
        <taxon>Ecdysozoa</taxon>
        <taxon>Arthropoda</taxon>
        <taxon>Chelicerata</taxon>
        <taxon>Arachnida</taxon>
        <taxon>Araneae</taxon>
        <taxon>Araneomorphae</taxon>
        <taxon>Entelegynae</taxon>
        <taxon>Araneoidea</taxon>
        <taxon>Araneidae</taxon>
        <taxon>Caerostris</taxon>
    </lineage>
</organism>
<evidence type="ECO:0000256" key="4">
    <source>
        <dbReference type="RuleBase" id="RU004262"/>
    </source>
</evidence>
<dbReference type="InterPro" id="IPR029058">
    <property type="entry name" value="AB_hydrolase_fold"/>
</dbReference>
<keyword evidence="3" id="KW-0964">Secreted</keyword>
<keyword evidence="7" id="KW-1185">Reference proteome</keyword>
<comment type="similarity">
    <text evidence="2 4">Belongs to the AB hydrolase superfamily. Lipase family.</text>
</comment>
<proteinExistence type="inferred from homology"/>
<feature type="domain" description="Lipase" evidence="5">
    <location>
        <begin position="2"/>
        <end position="36"/>
    </location>
</feature>
<feature type="domain" description="Lipase" evidence="5">
    <location>
        <begin position="93"/>
        <end position="177"/>
    </location>
</feature>
<dbReference type="AlphaFoldDB" id="A0AAV4MPB2"/>
<reference evidence="6 7" key="1">
    <citation type="submission" date="2021-06" db="EMBL/GenBank/DDBJ databases">
        <title>Caerostris extrusa draft genome.</title>
        <authorList>
            <person name="Kono N."/>
            <person name="Arakawa K."/>
        </authorList>
    </citation>
    <scope>NUCLEOTIDE SEQUENCE [LARGE SCALE GENOMIC DNA]</scope>
</reference>
<evidence type="ECO:0000313" key="7">
    <source>
        <dbReference type="Proteomes" id="UP001054945"/>
    </source>
</evidence>
<sequence length="280" mass="31477">DSFGVSPESFHIIGHSLGTEVAGYAGERINRLGRITVKCFSRNPVTNLIAFRRGCSICRQYFVFEEQSKTFSYRKSDPDPAGPYFRNVSPSARNLVVCDHYKVIDYFLATIPNHYGCKPVAVACDSWEKFTAGKCSDCATDGSQCATMGFRADAKKDVIKQHRPKKFYLYTSPNPPFCVQHYHISVKITDNGWAQELVGEIEIILKGRYGSKTVNIDKRNGLQDNCHHPEDIDVKSIAFRWTCATFKLSDSIKISIDTQADTCRLCLHSVIITTYTTSLT</sequence>
<name>A0AAV4MPB2_CAEEX</name>
<evidence type="ECO:0000259" key="5">
    <source>
        <dbReference type="Pfam" id="PF00151"/>
    </source>
</evidence>
<evidence type="ECO:0000256" key="2">
    <source>
        <dbReference type="ARBA" id="ARBA00010701"/>
    </source>
</evidence>
<comment type="caution">
    <text evidence="6">The sequence shown here is derived from an EMBL/GenBank/DDBJ whole genome shotgun (WGS) entry which is preliminary data.</text>
</comment>
<feature type="non-terminal residue" evidence="6">
    <location>
        <position position="1"/>
    </location>
</feature>
<dbReference type="InterPro" id="IPR000734">
    <property type="entry name" value="TAG_lipase"/>
</dbReference>
<dbReference type="GO" id="GO:0016298">
    <property type="term" value="F:lipase activity"/>
    <property type="evidence" value="ECO:0007669"/>
    <property type="project" value="InterPro"/>
</dbReference>
<accession>A0AAV4MPB2</accession>
<dbReference type="Gene3D" id="3.40.50.1820">
    <property type="entry name" value="alpha/beta hydrolase"/>
    <property type="match status" value="2"/>
</dbReference>
<dbReference type="EMBL" id="BPLR01019973">
    <property type="protein sequence ID" value="GIX73655.1"/>
    <property type="molecule type" value="Genomic_DNA"/>
</dbReference>
<dbReference type="PANTHER" id="PTHR11610">
    <property type="entry name" value="LIPASE"/>
    <property type="match status" value="1"/>
</dbReference>
<dbReference type="InterPro" id="IPR013818">
    <property type="entry name" value="Lipase"/>
</dbReference>
<dbReference type="Pfam" id="PF00151">
    <property type="entry name" value="Lipase"/>
    <property type="match status" value="2"/>
</dbReference>
<comment type="subcellular location">
    <subcellularLocation>
        <location evidence="1">Secreted</location>
    </subcellularLocation>
</comment>